<reference evidence="1" key="1">
    <citation type="journal article" date="2020" name="Stud. Mycol.">
        <title>101 Dothideomycetes genomes: a test case for predicting lifestyles and emergence of pathogens.</title>
        <authorList>
            <person name="Haridas S."/>
            <person name="Albert R."/>
            <person name="Binder M."/>
            <person name="Bloem J."/>
            <person name="Labutti K."/>
            <person name="Salamov A."/>
            <person name="Andreopoulos B."/>
            <person name="Baker S."/>
            <person name="Barry K."/>
            <person name="Bills G."/>
            <person name="Bluhm B."/>
            <person name="Cannon C."/>
            <person name="Castanera R."/>
            <person name="Culley D."/>
            <person name="Daum C."/>
            <person name="Ezra D."/>
            <person name="Gonzalez J."/>
            <person name="Henrissat B."/>
            <person name="Kuo A."/>
            <person name="Liang C."/>
            <person name="Lipzen A."/>
            <person name="Lutzoni F."/>
            <person name="Magnuson J."/>
            <person name="Mondo S."/>
            <person name="Nolan M."/>
            <person name="Ohm R."/>
            <person name="Pangilinan J."/>
            <person name="Park H.-J."/>
            <person name="Ramirez L."/>
            <person name="Alfaro M."/>
            <person name="Sun H."/>
            <person name="Tritt A."/>
            <person name="Yoshinaga Y."/>
            <person name="Zwiers L.-H."/>
            <person name="Turgeon B."/>
            <person name="Goodwin S."/>
            <person name="Spatafora J."/>
            <person name="Crous P."/>
            <person name="Grigoriev I."/>
        </authorList>
    </citation>
    <scope>NUCLEOTIDE SEQUENCE</scope>
    <source>
        <strain evidence="1">CBS 116435</strain>
    </source>
</reference>
<gene>
    <name evidence="1" type="ORF">K431DRAFT_287571</name>
</gene>
<dbReference type="EMBL" id="MU003823">
    <property type="protein sequence ID" value="KAF2718552.1"/>
    <property type="molecule type" value="Genomic_DNA"/>
</dbReference>
<dbReference type="OrthoDB" id="2823490at2759"/>
<protein>
    <recommendedName>
        <fullName evidence="3">F-box domain-containing protein</fullName>
    </recommendedName>
</protein>
<accession>A0A9P4Q5T4</accession>
<comment type="caution">
    <text evidence="1">The sequence shown here is derived from an EMBL/GenBank/DDBJ whole genome shotgun (WGS) entry which is preliminary data.</text>
</comment>
<proteinExistence type="predicted"/>
<evidence type="ECO:0000313" key="2">
    <source>
        <dbReference type="Proteomes" id="UP000799441"/>
    </source>
</evidence>
<dbReference type="Proteomes" id="UP000799441">
    <property type="component" value="Unassembled WGS sequence"/>
</dbReference>
<evidence type="ECO:0000313" key="1">
    <source>
        <dbReference type="EMBL" id="KAF2718552.1"/>
    </source>
</evidence>
<sequence>MPPQTSSFFTLPRELRDEVYGYLLPFSQPVPSLQSLARQTFEADSTHYAHRMCGNSIVPLALANRQIYFEVEDVTQRIATSKALSKVQLDVAMFGQRIFLTFTHLPFSPHFFPKAGGPARLNLDMDVNLRVGDTSLFFPEDANRYQHLWLKLGEIFFEGPEFRPYVASSRRPIKIDNLDMKMVFLDVYTPSTHMQCAMNILADLRMTASCGLWDGYVDNISFQALRQSEEESEQYLMQPAKIQMSGARSGHDSALTGPYPI</sequence>
<keyword evidence="2" id="KW-1185">Reference proteome</keyword>
<dbReference type="AlphaFoldDB" id="A0A9P4Q5T4"/>
<organism evidence="1 2">
    <name type="scientific">Polychaeton citri CBS 116435</name>
    <dbReference type="NCBI Taxonomy" id="1314669"/>
    <lineage>
        <taxon>Eukaryota</taxon>
        <taxon>Fungi</taxon>
        <taxon>Dikarya</taxon>
        <taxon>Ascomycota</taxon>
        <taxon>Pezizomycotina</taxon>
        <taxon>Dothideomycetes</taxon>
        <taxon>Dothideomycetidae</taxon>
        <taxon>Capnodiales</taxon>
        <taxon>Capnodiaceae</taxon>
        <taxon>Polychaeton</taxon>
    </lineage>
</organism>
<evidence type="ECO:0008006" key="3">
    <source>
        <dbReference type="Google" id="ProtNLM"/>
    </source>
</evidence>
<name>A0A9P4Q5T4_9PEZI</name>